<keyword evidence="2" id="KW-0732">Signal</keyword>
<name>A0A811QUU7_9POAL</name>
<evidence type="ECO:0000313" key="7">
    <source>
        <dbReference type="EMBL" id="CAD6261693.1"/>
    </source>
</evidence>
<dbReference type="EMBL" id="CAJGYO010000012">
    <property type="protein sequence ID" value="CAD6261693.1"/>
    <property type="molecule type" value="Genomic_DNA"/>
</dbReference>
<gene>
    <name evidence="7" type="ORF">NCGR_LOCUS45083</name>
</gene>
<sequence length="146" mass="15906">MSNHTFEVSIFSLLDENLKPGPVSERNFGLFHDDVTPVYDVGIFTDPETLEPVSAKVTPALSSPGAAGGRRQWCVPEPAADEMVLQENIDFACGQEGVDCAAIRPGGVCYEPDTVQGHAAYAMNLYFQSNAQHALWRLQIHVNKDG</sequence>
<dbReference type="PANTHER" id="PTHR31044:SF57">
    <property type="entry name" value="CARBOHYDRATE-BINDING X8 DOMAIN SUPERFAMILY PROTEIN"/>
    <property type="match status" value="1"/>
</dbReference>
<keyword evidence="8" id="KW-1185">Reference proteome</keyword>
<comment type="similarity">
    <text evidence="1 5">Belongs to the glycosyl hydrolase 17 family.</text>
</comment>
<dbReference type="Pfam" id="PF00332">
    <property type="entry name" value="Glyco_hydro_17"/>
    <property type="match status" value="1"/>
</dbReference>
<reference evidence="7" key="1">
    <citation type="submission" date="2020-10" db="EMBL/GenBank/DDBJ databases">
        <authorList>
            <person name="Han B."/>
            <person name="Lu T."/>
            <person name="Zhao Q."/>
            <person name="Huang X."/>
            <person name="Zhao Y."/>
        </authorList>
    </citation>
    <scope>NUCLEOTIDE SEQUENCE</scope>
</reference>
<dbReference type="Pfam" id="PF07983">
    <property type="entry name" value="X8"/>
    <property type="match status" value="1"/>
</dbReference>
<dbReference type="Gene3D" id="3.20.20.80">
    <property type="entry name" value="Glycosidases"/>
    <property type="match status" value="1"/>
</dbReference>
<protein>
    <recommendedName>
        <fullName evidence="6">X8 domain-containing protein</fullName>
    </recommendedName>
</protein>
<proteinExistence type="inferred from homology"/>
<dbReference type="InterPro" id="IPR012946">
    <property type="entry name" value="X8"/>
</dbReference>
<feature type="domain" description="X8" evidence="6">
    <location>
        <begin position="72"/>
        <end position="134"/>
    </location>
</feature>
<dbReference type="InterPro" id="IPR044788">
    <property type="entry name" value="X8_dom_prot"/>
</dbReference>
<dbReference type="OrthoDB" id="1938138at2759"/>
<dbReference type="AlphaFoldDB" id="A0A811QUU7"/>
<evidence type="ECO:0000256" key="3">
    <source>
        <dbReference type="ARBA" id="ARBA00022801"/>
    </source>
</evidence>
<keyword evidence="3" id="KW-0378">Hydrolase</keyword>
<comment type="caution">
    <text evidence="7">The sequence shown here is derived from an EMBL/GenBank/DDBJ whole genome shotgun (WGS) entry which is preliminary data.</text>
</comment>
<dbReference type="GO" id="GO:0004553">
    <property type="term" value="F:hydrolase activity, hydrolyzing O-glycosyl compounds"/>
    <property type="evidence" value="ECO:0007669"/>
    <property type="project" value="InterPro"/>
</dbReference>
<evidence type="ECO:0000256" key="5">
    <source>
        <dbReference type="RuleBase" id="RU004335"/>
    </source>
</evidence>
<dbReference type="GO" id="GO:0005975">
    <property type="term" value="P:carbohydrate metabolic process"/>
    <property type="evidence" value="ECO:0007669"/>
    <property type="project" value="InterPro"/>
</dbReference>
<dbReference type="Gene3D" id="1.20.58.1040">
    <property type="match status" value="1"/>
</dbReference>
<dbReference type="GO" id="GO:0009506">
    <property type="term" value="C:plasmodesma"/>
    <property type="evidence" value="ECO:0007669"/>
    <property type="project" value="UniProtKB-ARBA"/>
</dbReference>
<organism evidence="7 8">
    <name type="scientific">Miscanthus lutarioriparius</name>
    <dbReference type="NCBI Taxonomy" id="422564"/>
    <lineage>
        <taxon>Eukaryota</taxon>
        <taxon>Viridiplantae</taxon>
        <taxon>Streptophyta</taxon>
        <taxon>Embryophyta</taxon>
        <taxon>Tracheophyta</taxon>
        <taxon>Spermatophyta</taxon>
        <taxon>Magnoliopsida</taxon>
        <taxon>Liliopsida</taxon>
        <taxon>Poales</taxon>
        <taxon>Poaceae</taxon>
        <taxon>PACMAD clade</taxon>
        <taxon>Panicoideae</taxon>
        <taxon>Andropogonodae</taxon>
        <taxon>Andropogoneae</taxon>
        <taxon>Saccharinae</taxon>
        <taxon>Miscanthus</taxon>
    </lineage>
</organism>
<evidence type="ECO:0000259" key="6">
    <source>
        <dbReference type="SMART" id="SM00768"/>
    </source>
</evidence>
<evidence type="ECO:0000256" key="1">
    <source>
        <dbReference type="ARBA" id="ARBA00008773"/>
    </source>
</evidence>
<dbReference type="InterPro" id="IPR000490">
    <property type="entry name" value="Glyco_hydro_17"/>
</dbReference>
<dbReference type="Proteomes" id="UP000604825">
    <property type="component" value="Unassembled WGS sequence"/>
</dbReference>
<accession>A0A811QUU7</accession>
<dbReference type="InterPro" id="IPR017853">
    <property type="entry name" value="GH"/>
</dbReference>
<dbReference type="SMART" id="SM00768">
    <property type="entry name" value="X8"/>
    <property type="match status" value="1"/>
</dbReference>
<evidence type="ECO:0000313" key="8">
    <source>
        <dbReference type="Proteomes" id="UP000604825"/>
    </source>
</evidence>
<dbReference type="SUPFAM" id="SSF51445">
    <property type="entry name" value="(Trans)glycosidases"/>
    <property type="match status" value="1"/>
</dbReference>
<keyword evidence="4" id="KW-0326">Glycosidase</keyword>
<dbReference type="PANTHER" id="PTHR31044">
    <property type="entry name" value="BETA-1,3 GLUCANASE"/>
    <property type="match status" value="1"/>
</dbReference>
<evidence type="ECO:0000256" key="2">
    <source>
        <dbReference type="ARBA" id="ARBA00022729"/>
    </source>
</evidence>
<evidence type="ECO:0000256" key="4">
    <source>
        <dbReference type="ARBA" id="ARBA00023295"/>
    </source>
</evidence>